<dbReference type="EMBL" id="CP080467">
    <property type="protein sequence ID" value="UNO48267.1"/>
    <property type="molecule type" value="Genomic_DNA"/>
</dbReference>
<accession>T0DMR2</accession>
<evidence type="ECO:0000259" key="1">
    <source>
        <dbReference type="Pfam" id="PF12358"/>
    </source>
</evidence>
<reference evidence="3" key="1">
    <citation type="journal article" date="2022" name="G3 (Bethesda)">
        <title>Unveiling the complete genome sequence of Alicyclobacillus acidoterrestris DSM 3922T, a taint-producing strain.</title>
        <authorList>
            <person name="Leonardo I.C."/>
            <person name="Barreto Crespo M.T."/>
            <person name="Gaspar F.B."/>
        </authorList>
    </citation>
    <scope>NUCLEOTIDE SEQUENCE [LARGE SCALE GENOMIC DNA]</scope>
    <source>
        <strain evidence="3">DSM 3922</strain>
    </source>
</reference>
<accession>A0A9E6ZEK5</accession>
<evidence type="ECO:0000313" key="3">
    <source>
        <dbReference type="Proteomes" id="UP000829401"/>
    </source>
</evidence>
<dbReference type="InterPro" id="IPR022104">
    <property type="entry name" value="DUF3644"/>
</dbReference>
<dbReference type="KEGG" id="aaco:K1I37_16545"/>
<sequence length="210" mass="24454">MIEHHSRDRIEFELFENGLDFILSALEHLRETPSDRNIKYGVLHLSSGIELVLKTRLLQEHWTLVFENPKNATKQQFDSGDFPSVDFDTCISRLINVCQLNWLDNARKNLKSFRDIRNRIEHFGISDSIEAITSLAAKSLSVVLDFIASDINQDLVSEHEEDIDNIRRDLVNFEKFVKHRIGRIKSDLKPEDTIIECPRCRQAFNPDFDD</sequence>
<dbReference type="AlphaFoldDB" id="T0DMR2"/>
<feature type="domain" description="DUF3644" evidence="1">
    <location>
        <begin position="50"/>
        <end position="134"/>
    </location>
</feature>
<evidence type="ECO:0000313" key="2">
    <source>
        <dbReference type="EMBL" id="UNO48267.1"/>
    </source>
</evidence>
<dbReference type="Proteomes" id="UP000829401">
    <property type="component" value="Chromosome"/>
</dbReference>
<dbReference type="RefSeq" id="WP_021295222.1">
    <property type="nucleotide sequence ID" value="NZ_AURB01000051.1"/>
</dbReference>
<dbReference type="eggNOG" id="ENOG5032RGP">
    <property type="taxonomic scope" value="Bacteria"/>
</dbReference>
<dbReference type="Pfam" id="PF12358">
    <property type="entry name" value="DUF3644"/>
    <property type="match status" value="1"/>
</dbReference>
<protein>
    <recommendedName>
        <fullName evidence="1">DUF3644 domain-containing protein</fullName>
    </recommendedName>
</protein>
<dbReference type="STRING" id="1356854.N007_20095"/>
<proteinExistence type="predicted"/>
<gene>
    <name evidence="2" type="ORF">K1I37_16545</name>
</gene>
<name>T0DMR2_ALIAG</name>
<keyword evidence="3" id="KW-1185">Reference proteome</keyword>
<organism evidence="2 3">
    <name type="scientific">Alicyclobacillus acidoterrestris (strain ATCC 49025 / DSM 3922 / CIP 106132 / NCIMB 13137 / GD3B)</name>
    <dbReference type="NCBI Taxonomy" id="1356854"/>
    <lineage>
        <taxon>Bacteria</taxon>
        <taxon>Bacillati</taxon>
        <taxon>Bacillota</taxon>
        <taxon>Bacilli</taxon>
        <taxon>Bacillales</taxon>
        <taxon>Alicyclobacillaceae</taxon>
        <taxon>Alicyclobacillus</taxon>
    </lineage>
</organism>